<comment type="similarity">
    <text evidence="1">Belongs to the 3-beta-HSD family.</text>
</comment>
<keyword evidence="3" id="KW-0472">Membrane</keyword>
<evidence type="ECO:0000313" key="6">
    <source>
        <dbReference type="Proteomes" id="UP000799324"/>
    </source>
</evidence>
<dbReference type="Gene3D" id="3.40.50.720">
    <property type="entry name" value="NAD(P)-binding Rossmann-like Domain"/>
    <property type="match status" value="1"/>
</dbReference>
<keyword evidence="3" id="KW-0812">Transmembrane</keyword>
<evidence type="ECO:0000256" key="2">
    <source>
        <dbReference type="ARBA" id="ARBA00023002"/>
    </source>
</evidence>
<dbReference type="PANTHER" id="PTHR43245">
    <property type="entry name" value="BIFUNCTIONAL POLYMYXIN RESISTANCE PROTEIN ARNA"/>
    <property type="match status" value="1"/>
</dbReference>
<proteinExistence type="inferred from homology"/>
<keyword evidence="6" id="KW-1185">Reference proteome</keyword>
<dbReference type="Pfam" id="PF01073">
    <property type="entry name" value="3Beta_HSD"/>
    <property type="match status" value="1"/>
</dbReference>
<dbReference type="Proteomes" id="UP000799324">
    <property type="component" value="Unassembled WGS sequence"/>
</dbReference>
<feature type="domain" description="Ketoreductase" evidence="4">
    <location>
        <begin position="6"/>
        <end position="183"/>
    </location>
</feature>
<accession>A0A6A6T4U8</accession>
<dbReference type="SMART" id="SM00822">
    <property type="entry name" value="PKS_KR"/>
    <property type="match status" value="1"/>
</dbReference>
<protein>
    <submittedName>
        <fullName evidence="5">C-3 sterol dehydrogenase/C-4 decarboxylase-like protein</fullName>
    </submittedName>
</protein>
<evidence type="ECO:0000313" key="5">
    <source>
        <dbReference type="EMBL" id="KAF2653554.1"/>
    </source>
</evidence>
<gene>
    <name evidence="5" type="ORF">K491DRAFT_511877</name>
</gene>
<sequence>MSPNIGTVLVTGGAGFLGAQVVEAFASDTSCQQVVATYRQHKPTQISHHGVAYHVCDFSSRDAIAKLLKEADPDIIVHTIFPGAFAPRDIQYRVNYESTKHLLELALHHSKIRVFIYASTAEAVGLHSGFNTRPETEEEAVLCTLESGPNWYARTKGAADALVLASNHRERVSTGDYSGFLLTTCLRFPGIYGPKDKMITGNFYRLVNSPATRIQLGPNEAKHDWVFVDSAARAHVLAAKALIEGPRRDESMAVDGEAFFITDGKPTRLWDFTRLIWAEAGDRHWAGQGKVRRIIIPWWFIWLCVTLTGWVLTIVTMGLKQPQFSWRTFDYMRKGCWFSIEKARKRLGYEPVCDTEEGVRRAVEWFREYEHEKGYSKIQTTKY</sequence>
<feature type="transmembrane region" description="Helical" evidence="3">
    <location>
        <begin position="298"/>
        <end position="319"/>
    </location>
</feature>
<dbReference type="OrthoDB" id="10058185at2759"/>
<keyword evidence="3" id="KW-1133">Transmembrane helix</keyword>
<dbReference type="InterPro" id="IPR036291">
    <property type="entry name" value="NAD(P)-bd_dom_sf"/>
</dbReference>
<dbReference type="GO" id="GO:0016616">
    <property type="term" value="F:oxidoreductase activity, acting on the CH-OH group of donors, NAD or NADP as acceptor"/>
    <property type="evidence" value="ECO:0007669"/>
    <property type="project" value="InterPro"/>
</dbReference>
<dbReference type="GO" id="GO:0006694">
    <property type="term" value="P:steroid biosynthetic process"/>
    <property type="evidence" value="ECO:0007669"/>
    <property type="project" value="InterPro"/>
</dbReference>
<dbReference type="PANTHER" id="PTHR43245:SF51">
    <property type="entry name" value="SHORT CHAIN DEHYDROGENASE_REDUCTASE FAMILY 42E, MEMBER 2"/>
    <property type="match status" value="1"/>
</dbReference>
<dbReference type="SUPFAM" id="SSF51735">
    <property type="entry name" value="NAD(P)-binding Rossmann-fold domains"/>
    <property type="match status" value="1"/>
</dbReference>
<dbReference type="AlphaFoldDB" id="A0A6A6T4U8"/>
<evidence type="ECO:0000259" key="4">
    <source>
        <dbReference type="SMART" id="SM00822"/>
    </source>
</evidence>
<organism evidence="5 6">
    <name type="scientific">Lophiostoma macrostomum CBS 122681</name>
    <dbReference type="NCBI Taxonomy" id="1314788"/>
    <lineage>
        <taxon>Eukaryota</taxon>
        <taxon>Fungi</taxon>
        <taxon>Dikarya</taxon>
        <taxon>Ascomycota</taxon>
        <taxon>Pezizomycotina</taxon>
        <taxon>Dothideomycetes</taxon>
        <taxon>Pleosporomycetidae</taxon>
        <taxon>Pleosporales</taxon>
        <taxon>Lophiostomataceae</taxon>
        <taxon>Lophiostoma</taxon>
    </lineage>
</organism>
<dbReference type="InterPro" id="IPR057326">
    <property type="entry name" value="KR_dom"/>
</dbReference>
<keyword evidence="2" id="KW-0560">Oxidoreductase</keyword>
<evidence type="ECO:0000256" key="3">
    <source>
        <dbReference type="SAM" id="Phobius"/>
    </source>
</evidence>
<evidence type="ECO:0000256" key="1">
    <source>
        <dbReference type="ARBA" id="ARBA00009219"/>
    </source>
</evidence>
<reference evidence="5" key="1">
    <citation type="journal article" date="2020" name="Stud. Mycol.">
        <title>101 Dothideomycetes genomes: a test case for predicting lifestyles and emergence of pathogens.</title>
        <authorList>
            <person name="Haridas S."/>
            <person name="Albert R."/>
            <person name="Binder M."/>
            <person name="Bloem J."/>
            <person name="Labutti K."/>
            <person name="Salamov A."/>
            <person name="Andreopoulos B."/>
            <person name="Baker S."/>
            <person name="Barry K."/>
            <person name="Bills G."/>
            <person name="Bluhm B."/>
            <person name="Cannon C."/>
            <person name="Castanera R."/>
            <person name="Culley D."/>
            <person name="Daum C."/>
            <person name="Ezra D."/>
            <person name="Gonzalez J."/>
            <person name="Henrissat B."/>
            <person name="Kuo A."/>
            <person name="Liang C."/>
            <person name="Lipzen A."/>
            <person name="Lutzoni F."/>
            <person name="Magnuson J."/>
            <person name="Mondo S."/>
            <person name="Nolan M."/>
            <person name="Ohm R."/>
            <person name="Pangilinan J."/>
            <person name="Park H.-J."/>
            <person name="Ramirez L."/>
            <person name="Alfaro M."/>
            <person name="Sun H."/>
            <person name="Tritt A."/>
            <person name="Yoshinaga Y."/>
            <person name="Zwiers L.-H."/>
            <person name="Turgeon B."/>
            <person name="Goodwin S."/>
            <person name="Spatafora J."/>
            <person name="Crous P."/>
            <person name="Grigoriev I."/>
        </authorList>
    </citation>
    <scope>NUCLEOTIDE SEQUENCE</scope>
    <source>
        <strain evidence="5">CBS 122681</strain>
    </source>
</reference>
<dbReference type="InterPro" id="IPR050177">
    <property type="entry name" value="Lipid_A_modif_metabolic_enz"/>
</dbReference>
<name>A0A6A6T4U8_9PLEO</name>
<dbReference type="EMBL" id="MU004379">
    <property type="protein sequence ID" value="KAF2653554.1"/>
    <property type="molecule type" value="Genomic_DNA"/>
</dbReference>
<dbReference type="InterPro" id="IPR002225">
    <property type="entry name" value="3Beta_OHSteriod_DH/Estase"/>
</dbReference>